<accession>A0ABQ5LRV4</accession>
<keyword evidence="3" id="KW-1185">Reference proteome</keyword>
<dbReference type="InterPro" id="IPR011008">
    <property type="entry name" value="Dimeric_a/b-barrel"/>
</dbReference>
<evidence type="ECO:0000313" key="3">
    <source>
        <dbReference type="Proteomes" id="UP001144205"/>
    </source>
</evidence>
<dbReference type="RefSeq" id="WP_281841717.1">
    <property type="nucleotide sequence ID" value="NZ_BROH01000003.1"/>
</dbReference>
<feature type="domain" description="EthD" evidence="1">
    <location>
        <begin position="127"/>
        <end position="212"/>
    </location>
</feature>
<proteinExistence type="predicted"/>
<gene>
    <name evidence="2" type="ORF">STA1M1_16090</name>
</gene>
<reference evidence="2" key="1">
    <citation type="journal article" date="2023" name="Int. J. Syst. Evol. Microbiol.">
        <title>Sinisalibacter aestuarii sp. nov., isolated from estuarine sediment of the Arakawa River.</title>
        <authorList>
            <person name="Arafat S.T."/>
            <person name="Hirano S."/>
            <person name="Sato A."/>
            <person name="Takeuchi K."/>
            <person name="Yasuda T."/>
            <person name="Terahara T."/>
            <person name="Hamada M."/>
            <person name="Kobayashi T."/>
        </authorList>
    </citation>
    <scope>NUCLEOTIDE SEQUENCE</scope>
    <source>
        <strain evidence="2">B-399</strain>
    </source>
</reference>
<feature type="domain" description="EthD" evidence="1">
    <location>
        <begin position="13"/>
        <end position="95"/>
    </location>
</feature>
<dbReference type="SUPFAM" id="SSF54909">
    <property type="entry name" value="Dimeric alpha+beta barrel"/>
    <property type="match status" value="2"/>
</dbReference>
<organism evidence="2 3">
    <name type="scientific">Sinisalibacter aestuarii</name>
    <dbReference type="NCBI Taxonomy" id="2949426"/>
    <lineage>
        <taxon>Bacteria</taxon>
        <taxon>Pseudomonadati</taxon>
        <taxon>Pseudomonadota</taxon>
        <taxon>Alphaproteobacteria</taxon>
        <taxon>Rhodobacterales</taxon>
        <taxon>Roseobacteraceae</taxon>
        <taxon>Sinisalibacter</taxon>
    </lineage>
</organism>
<evidence type="ECO:0000313" key="2">
    <source>
        <dbReference type="EMBL" id="GKY87740.1"/>
    </source>
</evidence>
<dbReference type="Pfam" id="PF07110">
    <property type="entry name" value="EthD"/>
    <property type="match status" value="2"/>
</dbReference>
<protein>
    <recommendedName>
        <fullName evidence="1">EthD domain-containing protein</fullName>
    </recommendedName>
</protein>
<evidence type="ECO:0000259" key="1">
    <source>
        <dbReference type="Pfam" id="PF07110"/>
    </source>
</evidence>
<comment type="caution">
    <text evidence="2">The sequence shown here is derived from an EMBL/GenBank/DDBJ whole genome shotgun (WGS) entry which is preliminary data.</text>
</comment>
<dbReference type="Proteomes" id="UP001144205">
    <property type="component" value="Unassembled WGS sequence"/>
</dbReference>
<dbReference type="Gene3D" id="3.30.70.100">
    <property type="match status" value="2"/>
</dbReference>
<sequence>MIQRFSCLQRRSDISQGRFSQHWRDIHGPLAAKVPGLLRYQQNHVVDASQMVKHSRGGAEVDGFAQLWFADEAAMKQASSTPEYRAAFSDLPEFTASMSQYAVETNPVMEKSVTGKAVKRMTLLYCKEGMGIDEFRHHWFDDHAAMVSEFPGLRGYLQHLIVQNLPLPEGPVTEAGIHCAGALEMWFDDSDAMEAAFASPQAKSTVAHGDVFLSAATTYVVEEVELIPAAQPS</sequence>
<dbReference type="NCBIfam" id="TIGR02118">
    <property type="entry name" value="EthD family reductase"/>
    <property type="match status" value="2"/>
</dbReference>
<name>A0ABQ5LRV4_9RHOB</name>
<dbReference type="EMBL" id="BROH01000003">
    <property type="protein sequence ID" value="GKY87740.1"/>
    <property type="molecule type" value="Genomic_DNA"/>
</dbReference>
<dbReference type="InterPro" id="IPR009799">
    <property type="entry name" value="EthD_dom"/>
</dbReference>